<feature type="region of interest" description="Disordered" evidence="1">
    <location>
        <begin position="286"/>
        <end position="355"/>
    </location>
</feature>
<feature type="compositionally biased region" description="Basic and acidic residues" evidence="1">
    <location>
        <begin position="229"/>
        <end position="239"/>
    </location>
</feature>
<reference evidence="2 3" key="1">
    <citation type="submission" date="2024-07" db="EMBL/GenBank/DDBJ databases">
        <title>Chromosome-level genome assembly of the water stick insect Ranatra chinensis (Heteroptera: Nepidae).</title>
        <authorList>
            <person name="Liu X."/>
        </authorList>
    </citation>
    <scope>NUCLEOTIDE SEQUENCE [LARGE SCALE GENOMIC DNA]</scope>
    <source>
        <strain evidence="2">Cailab_2021Rc</strain>
        <tissue evidence="2">Muscle</tissue>
    </source>
</reference>
<comment type="caution">
    <text evidence="2">The sequence shown here is derived from an EMBL/GenBank/DDBJ whole genome shotgun (WGS) entry which is preliminary data.</text>
</comment>
<dbReference type="EMBL" id="JBFDAA010000012">
    <property type="protein sequence ID" value="KAL1123208.1"/>
    <property type="molecule type" value="Genomic_DNA"/>
</dbReference>
<evidence type="ECO:0000313" key="3">
    <source>
        <dbReference type="Proteomes" id="UP001558652"/>
    </source>
</evidence>
<dbReference type="PANTHER" id="PTHR10933:SF9">
    <property type="entry name" value="IMMUNOGLOBULIN-BINDING PROTEIN 1"/>
    <property type="match status" value="1"/>
</dbReference>
<dbReference type="InterPro" id="IPR038511">
    <property type="entry name" value="TAP42/TAP46-like_sf"/>
</dbReference>
<proteinExistence type="predicted"/>
<organism evidence="2 3">
    <name type="scientific">Ranatra chinensis</name>
    <dbReference type="NCBI Taxonomy" id="642074"/>
    <lineage>
        <taxon>Eukaryota</taxon>
        <taxon>Metazoa</taxon>
        <taxon>Ecdysozoa</taxon>
        <taxon>Arthropoda</taxon>
        <taxon>Hexapoda</taxon>
        <taxon>Insecta</taxon>
        <taxon>Pterygota</taxon>
        <taxon>Neoptera</taxon>
        <taxon>Paraneoptera</taxon>
        <taxon>Hemiptera</taxon>
        <taxon>Heteroptera</taxon>
        <taxon>Panheteroptera</taxon>
        <taxon>Nepomorpha</taxon>
        <taxon>Nepidae</taxon>
        <taxon>Ranatrinae</taxon>
        <taxon>Ranatra</taxon>
    </lineage>
</organism>
<dbReference type="AlphaFoldDB" id="A0ABD0YPX9"/>
<dbReference type="Gene3D" id="1.25.40.540">
    <property type="entry name" value="TAP42-like family"/>
    <property type="match status" value="1"/>
</dbReference>
<dbReference type="PANTHER" id="PTHR10933">
    <property type="entry name" value="IMMUNOGLOBULIN-BINDING PROTEIN 1"/>
    <property type="match status" value="1"/>
</dbReference>
<dbReference type="Pfam" id="PF04177">
    <property type="entry name" value="TAP42"/>
    <property type="match status" value="1"/>
</dbReference>
<feature type="compositionally biased region" description="Basic and acidic residues" evidence="1">
    <location>
        <begin position="330"/>
        <end position="346"/>
    </location>
</feature>
<evidence type="ECO:0000313" key="2">
    <source>
        <dbReference type="EMBL" id="KAL1123208.1"/>
    </source>
</evidence>
<dbReference type="InterPro" id="IPR007304">
    <property type="entry name" value="TAP46-like"/>
</dbReference>
<protein>
    <recommendedName>
        <fullName evidence="4">Immunoglobulin-binding protein 1</fullName>
    </recommendedName>
</protein>
<name>A0ABD0YPX9_9HEMI</name>
<feature type="region of interest" description="Disordered" evidence="1">
    <location>
        <begin position="229"/>
        <end position="255"/>
    </location>
</feature>
<accession>A0ABD0YPX9</accession>
<dbReference type="Proteomes" id="UP001558652">
    <property type="component" value="Unassembled WGS sequence"/>
</dbReference>
<sequence length="355" mass="40478">MASGSNDDTKLLDLFDEGYALFESVSHCDEPTNSVCIQSKIKQAMRMLEDCTRLTSMAGVFSSNESLEEIPSENLRLLLLPALLGTLALKLTVPNRMEVVETSDVYFRDFIQRCNDYGISDIHLEPPVEPDPEEVERSMANVRSSFDLASAARGRASKIERYLKEKMLEDELKMLAPLVRAGEQVDDEVKRDYYVKLIKSYATKAEEEIDCLQSEKRILVHIKNQAKKDESLTGVEEKRRRPNTAPPPKPLKPVIITKDELQKAVFGVGYPSLPTMTVQEFYDKRVKDGTFPDPNKSSTSKAGGGGQVKDRDEEEEAERDRLEEQDDEETLNRQRQMDDYKDDHKRGWGNRYNRS</sequence>
<evidence type="ECO:0000256" key="1">
    <source>
        <dbReference type="SAM" id="MobiDB-lite"/>
    </source>
</evidence>
<feature type="compositionally biased region" description="Acidic residues" evidence="1">
    <location>
        <begin position="312"/>
        <end position="329"/>
    </location>
</feature>
<gene>
    <name evidence="2" type="ORF">AAG570_002295</name>
</gene>
<keyword evidence="3" id="KW-1185">Reference proteome</keyword>
<evidence type="ECO:0008006" key="4">
    <source>
        <dbReference type="Google" id="ProtNLM"/>
    </source>
</evidence>